<name>A0A9P6H8T5_9AGAM</name>
<evidence type="ECO:0000313" key="2">
    <source>
        <dbReference type="Proteomes" id="UP000736335"/>
    </source>
</evidence>
<sequence>MTLHSTGGSSSIFQDGRLKPGIYKVRNVYTQTFVDIEEHSRKICSRPLQNLEEGNGLWEIKPLGAGYSVKRVEPGKPDQFCTLAVDGSKYIPLSVSAYPVAWKVEIVHEPKHLGFEYVRLCWENTVWSWAVSWGSKDNGAEVRSSPVQRTYD</sequence>
<dbReference type="EMBL" id="WIUZ02000013">
    <property type="protein sequence ID" value="KAF9781766.1"/>
    <property type="molecule type" value="Genomic_DNA"/>
</dbReference>
<protein>
    <submittedName>
        <fullName evidence="1">Uncharacterized protein</fullName>
    </submittedName>
</protein>
<comment type="caution">
    <text evidence="1">The sequence shown here is derived from an EMBL/GenBank/DDBJ whole genome shotgun (WGS) entry which is preliminary data.</text>
</comment>
<keyword evidence="2" id="KW-1185">Reference proteome</keyword>
<gene>
    <name evidence="1" type="ORF">BJ322DRAFT_1111688</name>
</gene>
<dbReference type="Gene3D" id="2.80.10.50">
    <property type="match status" value="1"/>
</dbReference>
<accession>A0A9P6H8T5</accession>
<dbReference type="AlphaFoldDB" id="A0A9P6H8T5"/>
<proteinExistence type="predicted"/>
<organism evidence="1 2">
    <name type="scientific">Thelephora terrestris</name>
    <dbReference type="NCBI Taxonomy" id="56493"/>
    <lineage>
        <taxon>Eukaryota</taxon>
        <taxon>Fungi</taxon>
        <taxon>Dikarya</taxon>
        <taxon>Basidiomycota</taxon>
        <taxon>Agaricomycotina</taxon>
        <taxon>Agaricomycetes</taxon>
        <taxon>Thelephorales</taxon>
        <taxon>Thelephoraceae</taxon>
        <taxon>Thelephora</taxon>
    </lineage>
</organism>
<dbReference type="Proteomes" id="UP000736335">
    <property type="component" value="Unassembled WGS sequence"/>
</dbReference>
<evidence type="ECO:0000313" key="1">
    <source>
        <dbReference type="EMBL" id="KAF9781766.1"/>
    </source>
</evidence>
<reference evidence="1" key="2">
    <citation type="submission" date="2020-11" db="EMBL/GenBank/DDBJ databases">
        <authorList>
            <consortium name="DOE Joint Genome Institute"/>
            <person name="Kuo A."/>
            <person name="Miyauchi S."/>
            <person name="Kiss E."/>
            <person name="Drula E."/>
            <person name="Kohler A."/>
            <person name="Sanchez-Garcia M."/>
            <person name="Andreopoulos B."/>
            <person name="Barry K.W."/>
            <person name="Bonito G."/>
            <person name="Buee M."/>
            <person name="Carver A."/>
            <person name="Chen C."/>
            <person name="Cichocki N."/>
            <person name="Clum A."/>
            <person name="Culley D."/>
            <person name="Crous P.W."/>
            <person name="Fauchery L."/>
            <person name="Girlanda M."/>
            <person name="Hayes R."/>
            <person name="Keri Z."/>
            <person name="Labutti K."/>
            <person name="Lipzen A."/>
            <person name="Lombard V."/>
            <person name="Magnuson J."/>
            <person name="Maillard F."/>
            <person name="Morin E."/>
            <person name="Murat C."/>
            <person name="Nolan M."/>
            <person name="Ohm R."/>
            <person name="Pangilinan J."/>
            <person name="Pereira M."/>
            <person name="Perotto S."/>
            <person name="Peter M."/>
            <person name="Riley R."/>
            <person name="Sitrit Y."/>
            <person name="Stielow B."/>
            <person name="Szollosi G."/>
            <person name="Zifcakova L."/>
            <person name="Stursova M."/>
            <person name="Spatafora J.W."/>
            <person name="Tedersoo L."/>
            <person name="Vaario L.-M."/>
            <person name="Yamada A."/>
            <person name="Yan M."/>
            <person name="Wang P."/>
            <person name="Xu J."/>
            <person name="Bruns T."/>
            <person name="Baldrian P."/>
            <person name="Vilgalys R."/>
            <person name="Henrissat B."/>
            <person name="Grigoriev I.V."/>
            <person name="Hibbett D."/>
            <person name="Nagy L.G."/>
            <person name="Martin F.M."/>
        </authorList>
    </citation>
    <scope>NUCLEOTIDE SEQUENCE</scope>
    <source>
        <strain evidence="1">UH-Tt-Lm1</strain>
    </source>
</reference>
<dbReference type="OrthoDB" id="10362985at2759"/>
<reference evidence="1" key="1">
    <citation type="journal article" date="2020" name="Nat. Commun.">
        <title>Large-scale genome sequencing of mycorrhizal fungi provides insights into the early evolution of symbiotic traits.</title>
        <authorList>
            <person name="Miyauchi S."/>
            <person name="Kiss E."/>
            <person name="Kuo A."/>
            <person name="Drula E."/>
            <person name="Kohler A."/>
            <person name="Sanchez-Garcia M."/>
            <person name="Morin E."/>
            <person name="Andreopoulos B."/>
            <person name="Barry K.W."/>
            <person name="Bonito G."/>
            <person name="Buee M."/>
            <person name="Carver A."/>
            <person name="Chen C."/>
            <person name="Cichocki N."/>
            <person name="Clum A."/>
            <person name="Culley D."/>
            <person name="Crous P.W."/>
            <person name="Fauchery L."/>
            <person name="Girlanda M."/>
            <person name="Hayes R.D."/>
            <person name="Keri Z."/>
            <person name="LaButti K."/>
            <person name="Lipzen A."/>
            <person name="Lombard V."/>
            <person name="Magnuson J."/>
            <person name="Maillard F."/>
            <person name="Murat C."/>
            <person name="Nolan M."/>
            <person name="Ohm R.A."/>
            <person name="Pangilinan J."/>
            <person name="Pereira M.F."/>
            <person name="Perotto S."/>
            <person name="Peter M."/>
            <person name="Pfister S."/>
            <person name="Riley R."/>
            <person name="Sitrit Y."/>
            <person name="Stielow J.B."/>
            <person name="Szollosi G."/>
            <person name="Zifcakova L."/>
            <person name="Stursova M."/>
            <person name="Spatafora J.W."/>
            <person name="Tedersoo L."/>
            <person name="Vaario L.M."/>
            <person name="Yamada A."/>
            <person name="Yan M."/>
            <person name="Wang P."/>
            <person name="Xu J."/>
            <person name="Bruns T."/>
            <person name="Baldrian P."/>
            <person name="Vilgalys R."/>
            <person name="Dunand C."/>
            <person name="Henrissat B."/>
            <person name="Grigoriev I.V."/>
            <person name="Hibbett D."/>
            <person name="Nagy L.G."/>
            <person name="Martin F.M."/>
        </authorList>
    </citation>
    <scope>NUCLEOTIDE SEQUENCE</scope>
    <source>
        <strain evidence="1">UH-Tt-Lm1</strain>
    </source>
</reference>